<reference evidence="4" key="1">
    <citation type="submission" date="2019-10" db="EMBL/GenBank/DDBJ databases">
        <title>Draft genome sequence of Panacibacter sp. KCS-6.</title>
        <authorList>
            <person name="Yim K.J."/>
        </authorList>
    </citation>
    <scope>NUCLEOTIDE SEQUENCE</scope>
    <source>
        <strain evidence="4">KCS-6</strain>
    </source>
</reference>
<keyword evidence="5" id="KW-1185">Reference proteome</keyword>
<keyword evidence="2" id="KW-0472">Membrane</keyword>
<dbReference type="SUPFAM" id="SSF51905">
    <property type="entry name" value="FAD/NAD(P)-binding domain"/>
    <property type="match status" value="1"/>
</dbReference>
<dbReference type="PANTHER" id="PTHR13847:SF287">
    <property type="entry name" value="FAD-DEPENDENT OXIDOREDUCTASE DOMAIN-CONTAINING PROTEIN 1"/>
    <property type="match status" value="1"/>
</dbReference>
<dbReference type="RefSeq" id="WP_171607532.1">
    <property type="nucleotide sequence ID" value="NZ_WHPF01000006.1"/>
</dbReference>
<dbReference type="Gene3D" id="3.30.9.10">
    <property type="entry name" value="D-Amino Acid Oxidase, subunit A, domain 2"/>
    <property type="match status" value="1"/>
</dbReference>
<comment type="caution">
    <text evidence="4">The sequence shown here is derived from an EMBL/GenBank/DDBJ whole genome shotgun (WGS) entry which is preliminary data.</text>
</comment>
<keyword evidence="1" id="KW-0560">Oxidoreductase</keyword>
<feature type="transmembrane region" description="Helical" evidence="2">
    <location>
        <begin position="7"/>
        <end position="25"/>
    </location>
</feature>
<accession>A0A8J8JTU2</accession>
<feature type="domain" description="FAD dependent oxidoreductase" evidence="3">
    <location>
        <begin position="8"/>
        <end position="367"/>
    </location>
</feature>
<evidence type="ECO:0000256" key="2">
    <source>
        <dbReference type="SAM" id="Phobius"/>
    </source>
</evidence>
<dbReference type="GO" id="GO:0016491">
    <property type="term" value="F:oxidoreductase activity"/>
    <property type="evidence" value="ECO:0007669"/>
    <property type="project" value="UniProtKB-KW"/>
</dbReference>
<organism evidence="4 5">
    <name type="scientific">Limnovirga soli</name>
    <dbReference type="NCBI Taxonomy" id="2656915"/>
    <lineage>
        <taxon>Bacteria</taxon>
        <taxon>Pseudomonadati</taxon>
        <taxon>Bacteroidota</taxon>
        <taxon>Chitinophagia</taxon>
        <taxon>Chitinophagales</taxon>
        <taxon>Chitinophagaceae</taxon>
        <taxon>Limnovirga</taxon>
    </lineage>
</organism>
<dbReference type="Gene3D" id="3.50.50.60">
    <property type="entry name" value="FAD/NAD(P)-binding domain"/>
    <property type="match status" value="1"/>
</dbReference>
<dbReference type="AlphaFoldDB" id="A0A8J8JTU2"/>
<dbReference type="GO" id="GO:0005737">
    <property type="term" value="C:cytoplasm"/>
    <property type="evidence" value="ECO:0007669"/>
    <property type="project" value="TreeGrafter"/>
</dbReference>
<dbReference type="EMBL" id="WHPF01000006">
    <property type="protein sequence ID" value="NNV55595.1"/>
    <property type="molecule type" value="Genomic_DNA"/>
</dbReference>
<gene>
    <name evidence="4" type="ORF">GD597_09005</name>
</gene>
<sequence>MTTAQQADVIIVGGGIFGCAIAYYYTRNNPGRKVLVLERNEICNAATSRAAALLTRIRSKQHFIPLSLETYAAIAAMEKQLQESLDIKQTGVLHIAASENSVNDLKQLMQIAAEFGDTAEYIDNNTAKQKLPWLQTDEVLATGFMPTESYCDPYLLGTFFARCAKMQGANIRQGVAVTGLIQQQNIVTGVSTSAGNFYADAVVIATGTWSPLLGKQVGVGLPLAPVRSQYWITERHNLFPVTQPIALLPDAQAYARPEGGSLLFGIREPQSLVVSPDKIPDDISNYSFSADGGMADLAAVMHQLAKFFPGIYDIGLKHYIAGFSGYTPDNNLSIGKVPGVEQLFAAAGCVGAGISTAGGVGLALAELVAGKQSPFDISAFNLERFGVIDPFSDEWLQQCALARSQKRSG</sequence>
<evidence type="ECO:0000313" key="5">
    <source>
        <dbReference type="Proteomes" id="UP000598971"/>
    </source>
</evidence>
<evidence type="ECO:0000256" key="1">
    <source>
        <dbReference type="ARBA" id="ARBA00023002"/>
    </source>
</evidence>
<name>A0A8J8JTU2_9BACT</name>
<dbReference type="PANTHER" id="PTHR13847">
    <property type="entry name" value="SARCOSINE DEHYDROGENASE-RELATED"/>
    <property type="match status" value="1"/>
</dbReference>
<proteinExistence type="predicted"/>
<dbReference type="InterPro" id="IPR036188">
    <property type="entry name" value="FAD/NAD-bd_sf"/>
</dbReference>
<keyword evidence="2" id="KW-0812">Transmembrane</keyword>
<protein>
    <submittedName>
        <fullName evidence="4">FAD-dependent oxidoreductase</fullName>
    </submittedName>
</protein>
<dbReference type="Pfam" id="PF01266">
    <property type="entry name" value="DAO"/>
    <property type="match status" value="1"/>
</dbReference>
<dbReference type="SUPFAM" id="SSF54373">
    <property type="entry name" value="FAD-linked reductases, C-terminal domain"/>
    <property type="match status" value="1"/>
</dbReference>
<dbReference type="Proteomes" id="UP000598971">
    <property type="component" value="Unassembled WGS sequence"/>
</dbReference>
<keyword evidence="2" id="KW-1133">Transmembrane helix</keyword>
<evidence type="ECO:0000313" key="4">
    <source>
        <dbReference type="EMBL" id="NNV55595.1"/>
    </source>
</evidence>
<evidence type="ECO:0000259" key="3">
    <source>
        <dbReference type="Pfam" id="PF01266"/>
    </source>
</evidence>
<dbReference type="InterPro" id="IPR006076">
    <property type="entry name" value="FAD-dep_OxRdtase"/>
</dbReference>